<accession>A0A437JZE0</accession>
<dbReference type="Pfam" id="PF01909">
    <property type="entry name" value="NTP_transf_2"/>
    <property type="match status" value="1"/>
</dbReference>
<reference evidence="2 3" key="1">
    <citation type="submission" date="2019-01" db="EMBL/GenBank/DDBJ databases">
        <authorList>
            <person name="Chen W.-M."/>
        </authorList>
    </citation>
    <scope>NUCLEOTIDE SEQUENCE [LARGE SCALE GENOMIC DNA]</scope>
    <source>
        <strain evidence="2 3">ICH-3</strain>
    </source>
</reference>
<evidence type="ECO:0000313" key="2">
    <source>
        <dbReference type="EMBL" id="RVT53477.1"/>
    </source>
</evidence>
<sequence length="100" mass="10996">MRISPEQSRIIVEATRDLAGPGVQVRLFGSRLRDDVQGGDIDLLVESPVPVDRPVWLAARITARLQRLLGDRKIDVLVLDPRTTPEPVHAVALAEGVRLS</sequence>
<dbReference type="AlphaFoldDB" id="A0A437JZE0"/>
<gene>
    <name evidence="2" type="ORF">ENE75_00810</name>
</gene>
<keyword evidence="2" id="KW-0808">Transferase</keyword>
<dbReference type="InterPro" id="IPR002934">
    <property type="entry name" value="Polymerase_NTP_transf_dom"/>
</dbReference>
<dbReference type="Gene3D" id="3.30.460.10">
    <property type="entry name" value="Beta Polymerase, domain 2"/>
    <property type="match status" value="1"/>
</dbReference>
<evidence type="ECO:0000313" key="3">
    <source>
        <dbReference type="Proteomes" id="UP000288178"/>
    </source>
</evidence>
<dbReference type="Proteomes" id="UP000288178">
    <property type="component" value="Unassembled WGS sequence"/>
</dbReference>
<protein>
    <submittedName>
        <fullName evidence="2">Nucleotidyltransferase domain-containing protein</fullName>
    </submittedName>
</protein>
<name>A0A437JZE0_9BURK</name>
<dbReference type="SUPFAM" id="SSF81301">
    <property type="entry name" value="Nucleotidyltransferase"/>
    <property type="match status" value="1"/>
</dbReference>
<comment type="caution">
    <text evidence="2">The sequence shown here is derived from an EMBL/GenBank/DDBJ whole genome shotgun (WGS) entry which is preliminary data.</text>
</comment>
<evidence type="ECO:0000259" key="1">
    <source>
        <dbReference type="Pfam" id="PF01909"/>
    </source>
</evidence>
<dbReference type="EMBL" id="SACT01000001">
    <property type="protein sequence ID" value="RVT53477.1"/>
    <property type="molecule type" value="Genomic_DNA"/>
</dbReference>
<dbReference type="InterPro" id="IPR043519">
    <property type="entry name" value="NT_sf"/>
</dbReference>
<feature type="domain" description="Polymerase nucleotidyl transferase" evidence="1">
    <location>
        <begin position="10"/>
        <end position="76"/>
    </location>
</feature>
<proteinExistence type="predicted"/>
<dbReference type="OrthoDB" id="14556at2"/>
<dbReference type="RefSeq" id="WP_128194660.1">
    <property type="nucleotide sequence ID" value="NZ_SACT01000001.1"/>
</dbReference>
<keyword evidence="3" id="KW-1185">Reference proteome</keyword>
<dbReference type="CDD" id="cd05403">
    <property type="entry name" value="NT_KNTase_like"/>
    <property type="match status" value="1"/>
</dbReference>
<organism evidence="2 3">
    <name type="scientific">Rubrivivax albus</name>
    <dbReference type="NCBI Taxonomy" id="2499835"/>
    <lineage>
        <taxon>Bacteria</taxon>
        <taxon>Pseudomonadati</taxon>
        <taxon>Pseudomonadota</taxon>
        <taxon>Betaproteobacteria</taxon>
        <taxon>Burkholderiales</taxon>
        <taxon>Sphaerotilaceae</taxon>
        <taxon>Rubrivivax</taxon>
    </lineage>
</organism>
<dbReference type="GO" id="GO:0016779">
    <property type="term" value="F:nucleotidyltransferase activity"/>
    <property type="evidence" value="ECO:0007669"/>
    <property type="project" value="InterPro"/>
</dbReference>